<dbReference type="NCBIfam" id="NF041372">
    <property type="entry name" value="DUF166_seleno"/>
    <property type="match status" value="1"/>
</dbReference>
<dbReference type="PATRIC" id="fig|1156395.6.peg.1061"/>
<gene>
    <name evidence="1" type="ORF">DBT_1044</name>
</gene>
<comment type="caution">
    <text evidence="1">The sequence shown here is derived from an EMBL/GenBank/DDBJ whole genome shotgun (WGS) entry which is preliminary data.</text>
</comment>
<dbReference type="Pfam" id="PF02593">
    <property type="entry name" value="DUF166"/>
    <property type="match status" value="1"/>
</dbReference>
<name>A0A1B9F731_9BACT</name>
<keyword evidence="2" id="KW-1185">Reference proteome</keyword>
<reference evidence="1 2" key="1">
    <citation type="submission" date="2016-06" db="EMBL/GenBank/DDBJ databases">
        <title>Respiratory ammonification of nitrate coupled to the oxidation of elemental sulfur in deep-sea autotrophic thermophilic bacteria.</title>
        <authorList>
            <person name="Slobodkina G.B."/>
            <person name="Mardanov A.V."/>
            <person name="Ravin N.V."/>
            <person name="Frolova A.A."/>
            <person name="Viryasiv M.B."/>
            <person name="Chernyh N.A."/>
            <person name="Bonch-Osmolovskaya E.A."/>
            <person name="Slobodkin A.I."/>
        </authorList>
    </citation>
    <scope>NUCLEOTIDE SEQUENCE [LARGE SCALE GENOMIC DNA]</scope>
    <source>
        <strain evidence="1 2">S69</strain>
    </source>
</reference>
<evidence type="ECO:0000313" key="1">
    <source>
        <dbReference type="EMBL" id="OCC15693.1"/>
    </source>
</evidence>
<dbReference type="AlphaFoldDB" id="A0A1B9F731"/>
<sequence length="206" mass="22642">MKVIVFEERGSGRRKIQGIETYGKGIQIIDVIDVGGPFPEFVEEPEDLVQGDFSVDLCLNFVKHPDISQYIVDLYTEKGIPVVASGQKVKGAITPFTCCGLGEYSSLGQYGRLFGVPKLKVRVEQNRIVDVEVLRGAPCGITWEKAKSLVGLDPDEALSTFGRIIQYECVADPSNFDPISQKSQLHYAGDVHIKALKKALELVKLG</sequence>
<dbReference type="STRING" id="1156395.DBT_1044"/>
<dbReference type="OrthoDB" id="5419016at2"/>
<dbReference type="Proteomes" id="UP000093080">
    <property type="component" value="Unassembled WGS sequence"/>
</dbReference>
<protein>
    <submittedName>
        <fullName evidence="1">Uncharacterized protein</fullName>
    </submittedName>
</protein>
<proteinExistence type="predicted"/>
<dbReference type="InterPro" id="IPR003745">
    <property type="entry name" value="DUF166"/>
</dbReference>
<evidence type="ECO:0000313" key="2">
    <source>
        <dbReference type="Proteomes" id="UP000093080"/>
    </source>
</evidence>
<dbReference type="EMBL" id="MAGO01000004">
    <property type="protein sequence ID" value="OCC15693.1"/>
    <property type="molecule type" value="Genomic_DNA"/>
</dbReference>
<dbReference type="RefSeq" id="WP_141674213.1">
    <property type="nucleotide sequence ID" value="NZ_MAGO01000004.1"/>
</dbReference>
<organism evidence="1 2">
    <name type="scientific">Dissulfuribacter thermophilus</name>
    <dbReference type="NCBI Taxonomy" id="1156395"/>
    <lineage>
        <taxon>Bacteria</taxon>
        <taxon>Pseudomonadati</taxon>
        <taxon>Thermodesulfobacteriota</taxon>
        <taxon>Dissulfuribacteria</taxon>
        <taxon>Dissulfuribacterales</taxon>
        <taxon>Dissulfuribacteraceae</taxon>
        <taxon>Dissulfuribacter</taxon>
    </lineage>
</organism>
<accession>A0A1B9F731</accession>